<comment type="cofactor">
    <cofactor evidence="10">
        <name>[2Fe-2S] cluster</name>
        <dbReference type="ChEBI" id="CHEBI:190135"/>
    </cofactor>
    <text evidence="10">Binds 1 [2Fe-2S] cluster per subunit.</text>
</comment>
<dbReference type="InterPro" id="IPR007419">
    <property type="entry name" value="BFD-like_2Fe2S-bd_dom"/>
</dbReference>
<dbReference type="InterPro" id="IPR002871">
    <property type="entry name" value="NIF_FeS_clus_asmbl_NifU_N"/>
</dbReference>
<evidence type="ECO:0000259" key="11">
    <source>
        <dbReference type="Pfam" id="PF01106"/>
    </source>
</evidence>
<dbReference type="Gene3D" id="1.10.10.1100">
    <property type="entry name" value="BFD-like [2Fe-2S]-binding domain"/>
    <property type="match status" value="1"/>
</dbReference>
<dbReference type="STRING" id="1817813.A2008_06745"/>
<dbReference type="NCBIfam" id="TIGR02000">
    <property type="entry name" value="NifU_proper"/>
    <property type="match status" value="1"/>
</dbReference>
<dbReference type="InterPro" id="IPR034904">
    <property type="entry name" value="FSCA_dom_sf"/>
</dbReference>
<dbReference type="InterPro" id="IPR001075">
    <property type="entry name" value="NIF_FeS_clus_asmbl_NifU_C"/>
</dbReference>
<accession>A0A1F7WIW7</accession>
<evidence type="ECO:0000256" key="10">
    <source>
        <dbReference type="PIRSR" id="PIRSR000375-1"/>
    </source>
</evidence>
<dbReference type="PIRSF" id="PIRSF000375">
    <property type="entry name" value="NifU"/>
    <property type="match status" value="1"/>
</dbReference>
<evidence type="ECO:0000313" key="15">
    <source>
        <dbReference type="Proteomes" id="UP000178735"/>
    </source>
</evidence>
<dbReference type="GO" id="GO:0051537">
    <property type="term" value="F:2 iron, 2 sulfur cluster binding"/>
    <property type="evidence" value="ECO:0007669"/>
    <property type="project" value="UniProtKB-KW"/>
</dbReference>
<feature type="domain" description="NIF system FeS cluster assembly NifU C-terminal" evidence="11">
    <location>
        <begin position="224"/>
        <end position="290"/>
    </location>
</feature>
<feature type="binding site" evidence="10">
    <location>
        <position position="62"/>
    </location>
    <ligand>
        <name>Fe cation</name>
        <dbReference type="ChEBI" id="CHEBI:24875"/>
    </ligand>
</feature>
<proteinExistence type="inferred from homology"/>
<dbReference type="Pfam" id="PF01592">
    <property type="entry name" value="NifU_N"/>
    <property type="match status" value="1"/>
</dbReference>
<comment type="caution">
    <text evidence="14">The sequence shown here is derived from an EMBL/GenBank/DDBJ whole genome shotgun (WGS) entry which is preliminary data.</text>
</comment>
<feature type="binding site" evidence="10">
    <location>
        <position position="137"/>
    </location>
    <ligand>
        <name>[2Fe-2S] cluster</name>
        <dbReference type="ChEBI" id="CHEBI:190135"/>
    </ligand>
</feature>
<dbReference type="CDD" id="cd06664">
    <property type="entry name" value="IscU_like"/>
    <property type="match status" value="1"/>
</dbReference>
<dbReference type="InterPro" id="IPR016217">
    <property type="entry name" value="N_fixation_NifU"/>
</dbReference>
<evidence type="ECO:0000256" key="3">
    <source>
        <dbReference type="ARBA" id="ARBA00022714"/>
    </source>
</evidence>
<dbReference type="Pfam" id="PF04324">
    <property type="entry name" value="Fer2_BFD"/>
    <property type="match status" value="1"/>
</dbReference>
<evidence type="ECO:0000256" key="4">
    <source>
        <dbReference type="ARBA" id="ARBA00022723"/>
    </source>
</evidence>
<dbReference type="Gene3D" id="3.90.1010.10">
    <property type="match status" value="1"/>
</dbReference>
<evidence type="ECO:0000256" key="5">
    <source>
        <dbReference type="ARBA" id="ARBA00023004"/>
    </source>
</evidence>
<evidence type="ECO:0000259" key="12">
    <source>
        <dbReference type="Pfam" id="PF01592"/>
    </source>
</evidence>
<dbReference type="InterPro" id="IPR041854">
    <property type="entry name" value="BFD-like_2Fe2S-bd_dom_sf"/>
</dbReference>
<evidence type="ECO:0000256" key="6">
    <source>
        <dbReference type="ARBA" id="ARBA00023014"/>
    </source>
</evidence>
<comment type="function">
    <text evidence="9">May be involved in the formation or repair of [Fe-S] clusters present in iron-sulfur proteins.</text>
</comment>
<evidence type="ECO:0000313" key="14">
    <source>
        <dbReference type="EMBL" id="OGM02349.1"/>
    </source>
</evidence>
<dbReference type="AlphaFoldDB" id="A0A1F7WIW7"/>
<keyword evidence="6 10" id="KW-0411">Iron-sulfur</keyword>
<name>A0A1F7WIW7_9BACT</name>
<keyword evidence="5 10" id="KW-0408">Iron</keyword>
<feature type="domain" description="NIF system FeS cluster assembly NifU N-terminal" evidence="12">
    <location>
        <begin position="4"/>
        <end position="125"/>
    </location>
</feature>
<sequence>MWNYTDKVLDHFHNPRNYGEIENADAVGEVGSMACGDALRLTLKIDKQTEKIIDAKFQTFGCGSAIASSSAMTEMIKGMNLDEANKITNSEISKYLGGLPPEKMHCSVMGKEALEAAIANYKGIKIEKDEEEGRLVCRCFGVTEDKIQKLALENNLRNVEDITNYTKAGGGCGACLQDIQDILDAVWHNKKQKESEAAKTAIGTEAPKHEAPKKLTMVQKVKMIEETLEKVIRPSLNQDGGDIELIDIDGNKIVVKLLGMCSHCPSSSFTIKSFVETKLKEFVSPDIEVVEENEQ</sequence>
<keyword evidence="4 10" id="KW-0479">Metal-binding</keyword>
<keyword evidence="3 10" id="KW-0001">2Fe-2S</keyword>
<dbReference type="CDD" id="cd19947">
    <property type="entry name" value="NifU_Fer2_BFD-like"/>
    <property type="match status" value="1"/>
</dbReference>
<evidence type="ECO:0000256" key="7">
    <source>
        <dbReference type="ARBA" id="ARBA00023231"/>
    </source>
</evidence>
<feature type="binding site" evidence="10">
    <location>
        <position position="139"/>
    </location>
    <ligand>
        <name>[2Fe-2S] cluster</name>
        <dbReference type="ChEBI" id="CHEBI:190135"/>
    </ligand>
</feature>
<feature type="binding site" evidence="10">
    <location>
        <position position="172"/>
    </location>
    <ligand>
        <name>[2Fe-2S] cluster</name>
        <dbReference type="ChEBI" id="CHEBI:190135"/>
    </ligand>
</feature>
<feature type="binding site" evidence="10">
    <location>
        <position position="106"/>
    </location>
    <ligand>
        <name>Fe cation</name>
        <dbReference type="ChEBI" id="CHEBI:24875"/>
    </ligand>
</feature>
<comment type="cofactor">
    <cofactor evidence="10">
        <name>Fe cation</name>
        <dbReference type="ChEBI" id="CHEBI:24875"/>
    </cofactor>
    <text evidence="10">Binds 1 Fe cation per subunit.</text>
</comment>
<dbReference type="InterPro" id="IPR010238">
    <property type="entry name" value="NIF_FeS_clus_asmbl_NifU"/>
</dbReference>
<comment type="cofactor">
    <cofactor evidence="8">
        <name>[2Fe-2S] cluster</name>
        <dbReference type="ChEBI" id="CHEBI:190135"/>
    </cofactor>
</comment>
<dbReference type="SUPFAM" id="SSF82649">
    <property type="entry name" value="SufE/NifU"/>
    <property type="match status" value="1"/>
</dbReference>
<gene>
    <name evidence="14" type="ORF">A2008_06745</name>
</gene>
<dbReference type="Gene3D" id="3.30.300.130">
    <property type="entry name" value="Fe-S cluster assembly (FSCA)"/>
    <property type="match status" value="1"/>
</dbReference>
<keyword evidence="7 9" id="KW-0535">Nitrogen fixation</keyword>
<evidence type="ECO:0000256" key="2">
    <source>
        <dbReference type="ARBA" id="ARBA00015278"/>
    </source>
</evidence>
<dbReference type="GO" id="GO:0016226">
    <property type="term" value="P:iron-sulfur cluster assembly"/>
    <property type="evidence" value="ECO:0007669"/>
    <property type="project" value="InterPro"/>
</dbReference>
<dbReference type="SUPFAM" id="SSF117916">
    <property type="entry name" value="Fe-S cluster assembly (FSCA) domain-like"/>
    <property type="match status" value="1"/>
</dbReference>
<feature type="domain" description="BFD-like [2Fe-2S]-binding" evidence="13">
    <location>
        <begin position="135"/>
        <end position="184"/>
    </location>
</feature>
<dbReference type="EMBL" id="MGFH01000210">
    <property type="protein sequence ID" value="OGM02349.1"/>
    <property type="molecule type" value="Genomic_DNA"/>
</dbReference>
<feature type="binding site" evidence="10">
    <location>
        <position position="35"/>
    </location>
    <ligand>
        <name>Fe cation</name>
        <dbReference type="ChEBI" id="CHEBI:24875"/>
    </ligand>
</feature>
<dbReference type="GO" id="GO:0005506">
    <property type="term" value="F:iron ion binding"/>
    <property type="evidence" value="ECO:0007669"/>
    <property type="project" value="InterPro"/>
</dbReference>
<reference evidence="14 15" key="1">
    <citation type="journal article" date="2016" name="Nat. Commun.">
        <title>Thousands of microbial genomes shed light on interconnected biogeochemical processes in an aquifer system.</title>
        <authorList>
            <person name="Anantharaman K."/>
            <person name="Brown C.T."/>
            <person name="Hug L.A."/>
            <person name="Sharon I."/>
            <person name="Castelle C.J."/>
            <person name="Probst A.J."/>
            <person name="Thomas B.C."/>
            <person name="Singh A."/>
            <person name="Wilkins M.J."/>
            <person name="Karaoz U."/>
            <person name="Brodie E.L."/>
            <person name="Williams K.H."/>
            <person name="Hubbard S.S."/>
            <person name="Banfield J.F."/>
        </authorList>
    </citation>
    <scope>NUCLEOTIDE SEQUENCE [LARGE SCALE GENOMIC DNA]</scope>
</reference>
<evidence type="ECO:0000256" key="1">
    <source>
        <dbReference type="ARBA" id="ARBA00006420"/>
    </source>
</evidence>
<protein>
    <recommendedName>
        <fullName evidence="2 9">Nitrogen fixation protein NifU</fullName>
    </recommendedName>
</protein>
<evidence type="ECO:0000256" key="9">
    <source>
        <dbReference type="PIRNR" id="PIRNR000375"/>
    </source>
</evidence>
<dbReference type="Pfam" id="PF01106">
    <property type="entry name" value="NifU"/>
    <property type="match status" value="1"/>
</dbReference>
<dbReference type="PANTHER" id="PTHR10093">
    <property type="entry name" value="IRON-SULFUR CLUSTER ASSEMBLY ENZYME NIFU HOMOLOG"/>
    <property type="match status" value="1"/>
</dbReference>
<evidence type="ECO:0000259" key="13">
    <source>
        <dbReference type="Pfam" id="PF04324"/>
    </source>
</evidence>
<feature type="binding site" evidence="10">
    <location>
        <position position="175"/>
    </location>
    <ligand>
        <name>[2Fe-2S] cluster</name>
        <dbReference type="ChEBI" id="CHEBI:190135"/>
    </ligand>
</feature>
<dbReference type="Proteomes" id="UP000178735">
    <property type="component" value="Unassembled WGS sequence"/>
</dbReference>
<organism evidence="14 15">
    <name type="scientific">Candidatus Wallbacteria bacterium GWC2_49_35</name>
    <dbReference type="NCBI Taxonomy" id="1817813"/>
    <lineage>
        <taxon>Bacteria</taxon>
        <taxon>Candidatus Walliibacteriota</taxon>
    </lineage>
</organism>
<evidence type="ECO:0000256" key="8">
    <source>
        <dbReference type="ARBA" id="ARBA00034078"/>
    </source>
</evidence>
<comment type="similarity">
    <text evidence="1 9">Belongs to the NifU family.</text>
</comment>